<keyword evidence="2" id="KW-1003">Cell membrane</keyword>
<evidence type="ECO:0000313" key="9">
    <source>
        <dbReference type="Proteomes" id="UP001242480"/>
    </source>
</evidence>
<evidence type="ECO:0000256" key="1">
    <source>
        <dbReference type="ARBA" id="ARBA00004651"/>
    </source>
</evidence>
<dbReference type="Pfam" id="PF02653">
    <property type="entry name" value="BPD_transp_2"/>
    <property type="match status" value="1"/>
</dbReference>
<evidence type="ECO:0000313" key="8">
    <source>
        <dbReference type="EMBL" id="MDQ0471499.1"/>
    </source>
</evidence>
<evidence type="ECO:0000256" key="4">
    <source>
        <dbReference type="ARBA" id="ARBA00022989"/>
    </source>
</evidence>
<dbReference type="InterPro" id="IPR001851">
    <property type="entry name" value="ABC_transp_permease"/>
</dbReference>
<proteinExistence type="predicted"/>
<feature type="transmembrane region" description="Helical" evidence="7">
    <location>
        <begin position="53"/>
        <end position="80"/>
    </location>
</feature>
<dbReference type="EMBL" id="JAUSVX010000009">
    <property type="protein sequence ID" value="MDQ0471499.1"/>
    <property type="molecule type" value="Genomic_DNA"/>
</dbReference>
<evidence type="ECO:0000256" key="3">
    <source>
        <dbReference type="ARBA" id="ARBA00022692"/>
    </source>
</evidence>
<sequence>MSSASSAVCRRAIGGPTRAPPKGDSAQMTESAATPDFDRGETDPRAISGRARLISVLGAAIRLGPPLILLVLCLAFALLSPYFLTVGNIQNIGVQSAVVGVLALGQLFVILARGIDISVGSVLALATMVSVVAFPGHGLAQIITCLAVGAAAGAVNGSLITSGKVPQPLIVTVATMSIARGAAQITTGGKVVAGLPPELALLGDSFVGLLPTPVVILFGLAALLGVLVTSTKLGRWIYAVGGNPEAAEKLGVPTKAIVLFCYTVCGLTAGLAGIITAGRTDAATPMAGAGLELYAITAVVIGGASLFGGRGNIWNVLVGALIIGVIKNGLDLLGVEPFYQTVAIGLLILVALQIDMVRGRLETKLRAMQAREHAQ</sequence>
<gene>
    <name evidence="8" type="ORF">QO011_004524</name>
</gene>
<keyword evidence="3 7" id="KW-0812">Transmembrane</keyword>
<dbReference type="RefSeq" id="WP_307276758.1">
    <property type="nucleotide sequence ID" value="NZ_JAUSVX010000009.1"/>
</dbReference>
<organism evidence="8 9">
    <name type="scientific">Labrys wisconsinensis</name>
    <dbReference type="NCBI Taxonomy" id="425677"/>
    <lineage>
        <taxon>Bacteria</taxon>
        <taxon>Pseudomonadati</taxon>
        <taxon>Pseudomonadota</taxon>
        <taxon>Alphaproteobacteria</taxon>
        <taxon>Hyphomicrobiales</taxon>
        <taxon>Xanthobacteraceae</taxon>
        <taxon>Labrys</taxon>
    </lineage>
</organism>
<feature type="transmembrane region" description="Helical" evidence="7">
    <location>
        <begin position="256"/>
        <end position="275"/>
    </location>
</feature>
<evidence type="ECO:0000256" key="5">
    <source>
        <dbReference type="ARBA" id="ARBA00023136"/>
    </source>
</evidence>
<feature type="transmembrane region" description="Helical" evidence="7">
    <location>
        <begin position="117"/>
        <end position="134"/>
    </location>
</feature>
<evidence type="ECO:0000256" key="2">
    <source>
        <dbReference type="ARBA" id="ARBA00022475"/>
    </source>
</evidence>
<comment type="subcellular location">
    <subcellularLocation>
        <location evidence="1">Cell membrane</location>
        <topology evidence="1">Multi-pass membrane protein</topology>
    </subcellularLocation>
</comment>
<feature type="transmembrane region" description="Helical" evidence="7">
    <location>
        <begin position="206"/>
        <end position="228"/>
    </location>
</feature>
<reference evidence="8 9" key="1">
    <citation type="submission" date="2023-07" db="EMBL/GenBank/DDBJ databases">
        <title>Genomic Encyclopedia of Type Strains, Phase IV (KMG-IV): sequencing the most valuable type-strain genomes for metagenomic binning, comparative biology and taxonomic classification.</title>
        <authorList>
            <person name="Goeker M."/>
        </authorList>
    </citation>
    <scope>NUCLEOTIDE SEQUENCE [LARGE SCALE GENOMIC DNA]</scope>
    <source>
        <strain evidence="8 9">DSM 19619</strain>
    </source>
</reference>
<accession>A0ABU0JB60</accession>
<feature type="transmembrane region" description="Helical" evidence="7">
    <location>
        <begin position="92"/>
        <end position="110"/>
    </location>
</feature>
<dbReference type="CDD" id="cd06579">
    <property type="entry name" value="TM_PBP1_transp_AraH_like"/>
    <property type="match status" value="1"/>
</dbReference>
<dbReference type="PANTHER" id="PTHR32196">
    <property type="entry name" value="ABC TRANSPORTER PERMEASE PROTEIN YPHD-RELATED-RELATED"/>
    <property type="match status" value="1"/>
</dbReference>
<comment type="caution">
    <text evidence="8">The sequence shown here is derived from an EMBL/GenBank/DDBJ whole genome shotgun (WGS) entry which is preliminary data.</text>
</comment>
<keyword evidence="9" id="KW-1185">Reference proteome</keyword>
<feature type="transmembrane region" description="Helical" evidence="7">
    <location>
        <begin position="287"/>
        <end position="307"/>
    </location>
</feature>
<dbReference type="Proteomes" id="UP001242480">
    <property type="component" value="Unassembled WGS sequence"/>
</dbReference>
<feature type="transmembrane region" description="Helical" evidence="7">
    <location>
        <begin position="314"/>
        <end position="332"/>
    </location>
</feature>
<feature type="region of interest" description="Disordered" evidence="6">
    <location>
        <begin position="1"/>
        <end position="42"/>
    </location>
</feature>
<keyword evidence="4 7" id="KW-1133">Transmembrane helix</keyword>
<feature type="transmembrane region" description="Helical" evidence="7">
    <location>
        <begin position="338"/>
        <end position="357"/>
    </location>
</feature>
<evidence type="ECO:0000256" key="7">
    <source>
        <dbReference type="SAM" id="Phobius"/>
    </source>
</evidence>
<keyword evidence="5 7" id="KW-0472">Membrane</keyword>
<dbReference type="PANTHER" id="PTHR32196:SF72">
    <property type="entry name" value="RIBOSE IMPORT PERMEASE PROTEIN RBSC"/>
    <property type="match status" value="1"/>
</dbReference>
<protein>
    <submittedName>
        <fullName evidence="8">Ribose transport system permease protein</fullName>
    </submittedName>
</protein>
<evidence type="ECO:0000256" key="6">
    <source>
        <dbReference type="SAM" id="MobiDB-lite"/>
    </source>
</evidence>
<name>A0ABU0JB60_9HYPH</name>